<gene>
    <name evidence="2" type="primary">epsI</name>
    <name evidence="2" type="ORF">HKW67_12245</name>
</gene>
<dbReference type="AlphaFoldDB" id="A0A6M4INE1"/>
<organism evidence="2 3">
    <name type="scientific">Gemmatimonas groenlandica</name>
    <dbReference type="NCBI Taxonomy" id="2732249"/>
    <lineage>
        <taxon>Bacteria</taxon>
        <taxon>Pseudomonadati</taxon>
        <taxon>Gemmatimonadota</taxon>
        <taxon>Gemmatimonadia</taxon>
        <taxon>Gemmatimonadales</taxon>
        <taxon>Gemmatimonadaceae</taxon>
        <taxon>Gemmatimonas</taxon>
    </lineage>
</organism>
<keyword evidence="3" id="KW-1185">Reference proteome</keyword>
<dbReference type="InterPro" id="IPR014263">
    <property type="entry name" value="Methanolan_biosynth_EpsI"/>
</dbReference>
<protein>
    <submittedName>
        <fullName evidence="2">EpsI family protein</fullName>
    </submittedName>
</protein>
<sequence length="223" mass="24062">MRFINLIPVAVLGAGVLLISGMRQQHAVEPRTPMAAITASYLGLGSTDLVVPDEERKVAGMTDYVMRSFGPDSAAAFSVYVGYYDRQVQGKSIHSPKNCLPGAGWEIMETARLPIGTSAPGASVNRVVLANKGVRALVYYWYQGRGRVESSEYKVKWNLMRDAAVYGRTEEALVRIVLPIAGRSDAELKAAIAKADAMSKSLVPALVADVRKAMPASPFETSL</sequence>
<proteinExistence type="predicted"/>
<evidence type="ECO:0000259" key="1">
    <source>
        <dbReference type="Pfam" id="PF11984"/>
    </source>
</evidence>
<dbReference type="EMBL" id="CP053085">
    <property type="protein sequence ID" value="QJR36223.1"/>
    <property type="molecule type" value="Genomic_DNA"/>
</dbReference>
<reference evidence="2 3" key="1">
    <citation type="submission" date="2020-05" db="EMBL/GenBank/DDBJ databases">
        <title>Complete genome sequence of Gemmatimonas greenlandica TET16.</title>
        <authorList>
            <person name="Zeng Y."/>
        </authorList>
    </citation>
    <scope>NUCLEOTIDE SEQUENCE [LARGE SCALE GENOMIC DNA]</scope>
    <source>
        <strain evidence="2 3">TET16</strain>
    </source>
</reference>
<dbReference type="Pfam" id="PF11984">
    <property type="entry name" value="DUF3485"/>
    <property type="match status" value="1"/>
</dbReference>
<dbReference type="Proteomes" id="UP000500938">
    <property type="component" value="Chromosome"/>
</dbReference>
<dbReference type="KEGG" id="ggr:HKW67_12245"/>
<accession>A0A6M4INE1</accession>
<dbReference type="RefSeq" id="WP_171225658.1">
    <property type="nucleotide sequence ID" value="NZ_CP053085.1"/>
</dbReference>
<evidence type="ECO:0000313" key="2">
    <source>
        <dbReference type="EMBL" id="QJR36223.1"/>
    </source>
</evidence>
<evidence type="ECO:0000313" key="3">
    <source>
        <dbReference type="Proteomes" id="UP000500938"/>
    </source>
</evidence>
<dbReference type="NCBIfam" id="TIGR02914">
    <property type="entry name" value="EpsI_fam"/>
    <property type="match status" value="1"/>
</dbReference>
<name>A0A6M4INE1_9BACT</name>
<feature type="domain" description="Methanolan biosynthesis EpsI" evidence="1">
    <location>
        <begin position="8"/>
        <end position="206"/>
    </location>
</feature>